<dbReference type="HOGENOM" id="CLU_015118_0_0_1"/>
<feature type="region of interest" description="Disordered" evidence="1">
    <location>
        <begin position="376"/>
        <end position="405"/>
    </location>
</feature>
<dbReference type="STRING" id="253628.A0A0D1XGI1"/>
<dbReference type="GeneID" id="27315320"/>
<dbReference type="VEuPathDB" id="FungiDB:PV09_07347"/>
<dbReference type="RefSeq" id="XP_016211180.1">
    <property type="nucleotide sequence ID" value="XM_016361104.1"/>
</dbReference>
<evidence type="ECO:0000313" key="3">
    <source>
        <dbReference type="EMBL" id="KIW01311.1"/>
    </source>
</evidence>
<feature type="region of interest" description="Disordered" evidence="1">
    <location>
        <begin position="458"/>
        <end position="486"/>
    </location>
</feature>
<dbReference type="GO" id="GO:0005802">
    <property type="term" value="C:trans-Golgi network"/>
    <property type="evidence" value="ECO:0007669"/>
    <property type="project" value="TreeGrafter"/>
</dbReference>
<reference evidence="3 4" key="1">
    <citation type="submission" date="2015-01" db="EMBL/GenBank/DDBJ databases">
        <title>The Genome Sequence of Ochroconis gallopava CBS43764.</title>
        <authorList>
            <consortium name="The Broad Institute Genomics Platform"/>
            <person name="Cuomo C."/>
            <person name="de Hoog S."/>
            <person name="Gorbushina A."/>
            <person name="Stielow B."/>
            <person name="Teixiera M."/>
            <person name="Abouelleil A."/>
            <person name="Chapman S.B."/>
            <person name="Priest M."/>
            <person name="Young S.K."/>
            <person name="Wortman J."/>
            <person name="Nusbaum C."/>
            <person name="Birren B."/>
        </authorList>
    </citation>
    <scope>NUCLEOTIDE SEQUENCE [LARGE SCALE GENOMIC DNA]</scope>
    <source>
        <strain evidence="3 4">CBS 43764</strain>
    </source>
</reference>
<dbReference type="EMBL" id="KN847556">
    <property type="protein sequence ID" value="KIW01311.1"/>
    <property type="molecule type" value="Genomic_DNA"/>
</dbReference>
<sequence length="573" mass="63478">MAAADQDSRSRTSSDFVDDTILEAFVPAASQVNVQELLETWDGEILEDKNTIVPFIEQRQFLLLDEEVPVHVVLRTRLLDEKTLEAFLARLAITLEARAYGTLHVKPGENEKPSPVNELLFQGAIDQGEEPTICATEVQREGHEGPIQYLYIFWKITVPISRPKSKINKLSVYFTPIASLKPVENTKLVAVDDEYLTSGVLQPINLLAPLAGDPALKGVKPKLLISGMYRNPTTPAVSELQRKLRSGSRRLFRSAPAFLWRLRFTNSPAITERRATIVSLDLEITPFAGSDVCLEHVRLDLQKGKVETMCSPLPMQCKPGDQVTLLYKLWPGSKEDLSSLGGNLPTLNVEIAGTVLVSEMCIPKIRFTWATPIELPSTRPSSRAGANRDPPKPLGPDSFVTPPEQYTANDTTAITNGVVISITGPPKVTVGKHFTWELFVINRSEKMQRLAFTAVPKRRPWAKHRQKDSGSSIQTSEQPDSSTKKSLAEPVLDERLIYIEQRNAVQEPTSLICLSPDVRTGPLAPGACFMTEMKFVALAVGVLNLEALRVVNLTSQTQDTVDVRDLPDIYVVE</sequence>
<dbReference type="InterPro" id="IPR055420">
    <property type="entry name" value="IgD3_Trs65"/>
</dbReference>
<protein>
    <recommendedName>
        <fullName evidence="2">Trafficking protein particle complex II-specific subunit 65 IgD3 domain-containing protein</fullName>
    </recommendedName>
</protein>
<name>A0A0D1XGI1_9PEZI</name>
<dbReference type="PANTHER" id="PTHR28159">
    <property type="entry name" value="TRAFFICKING PROTEIN PARTICLE COMPLEX II-SPECIFIC SUBUNIT 65"/>
    <property type="match status" value="1"/>
</dbReference>
<evidence type="ECO:0000313" key="4">
    <source>
        <dbReference type="Proteomes" id="UP000053259"/>
    </source>
</evidence>
<dbReference type="InterPro" id="IPR024662">
    <property type="entry name" value="Trs65"/>
</dbReference>
<dbReference type="GO" id="GO:0006891">
    <property type="term" value="P:intra-Golgi vesicle-mediated transport"/>
    <property type="evidence" value="ECO:0007669"/>
    <property type="project" value="InterPro"/>
</dbReference>
<dbReference type="InParanoid" id="A0A0D1XGI1"/>
<keyword evidence="4" id="KW-1185">Reference proteome</keyword>
<proteinExistence type="predicted"/>
<dbReference type="GO" id="GO:1990071">
    <property type="term" value="C:TRAPPII protein complex"/>
    <property type="evidence" value="ECO:0007669"/>
    <property type="project" value="InterPro"/>
</dbReference>
<dbReference type="Proteomes" id="UP000053259">
    <property type="component" value="Unassembled WGS sequence"/>
</dbReference>
<feature type="compositionally biased region" description="Polar residues" evidence="1">
    <location>
        <begin position="469"/>
        <end position="481"/>
    </location>
</feature>
<gene>
    <name evidence="3" type="ORF">PV09_07347</name>
</gene>
<dbReference type="OrthoDB" id="5345392at2759"/>
<accession>A0A0D1XGI1</accession>
<evidence type="ECO:0000256" key="1">
    <source>
        <dbReference type="SAM" id="MobiDB-lite"/>
    </source>
</evidence>
<dbReference type="Pfam" id="PF12735">
    <property type="entry name" value="IgD3_Trs65"/>
    <property type="match status" value="1"/>
</dbReference>
<dbReference type="AlphaFoldDB" id="A0A0D1XGI1"/>
<evidence type="ECO:0000259" key="2">
    <source>
        <dbReference type="Pfam" id="PF12735"/>
    </source>
</evidence>
<organism evidence="3 4">
    <name type="scientific">Verruconis gallopava</name>
    <dbReference type="NCBI Taxonomy" id="253628"/>
    <lineage>
        <taxon>Eukaryota</taxon>
        <taxon>Fungi</taxon>
        <taxon>Dikarya</taxon>
        <taxon>Ascomycota</taxon>
        <taxon>Pezizomycotina</taxon>
        <taxon>Dothideomycetes</taxon>
        <taxon>Pleosporomycetidae</taxon>
        <taxon>Venturiales</taxon>
        <taxon>Sympoventuriaceae</taxon>
        <taxon>Verruconis</taxon>
    </lineage>
</organism>
<dbReference type="PANTHER" id="PTHR28159:SF1">
    <property type="entry name" value="TRAFFICKING PROTEIN PARTICLE COMPLEX II-SPECIFIC SUBUNIT 65"/>
    <property type="match status" value="1"/>
</dbReference>
<feature type="domain" description="Trafficking protein particle complex II-specific subunit 65 IgD3" evidence="2">
    <location>
        <begin position="408"/>
        <end position="571"/>
    </location>
</feature>